<keyword evidence="1" id="KW-0732">Signal</keyword>
<reference evidence="2 3" key="1">
    <citation type="journal article" date="2019" name="J. Ind. Microbiol. Biotechnol.">
        <title>Paenibacillus amylolyticus 27C64 has a diverse set of carbohydrate-active enzymes and complete pectin deconstruction system.</title>
        <authorList>
            <person name="Keggi C."/>
            <person name="Doran-Peterson J."/>
        </authorList>
    </citation>
    <scope>NUCLEOTIDE SEQUENCE [LARGE SCALE GENOMIC DNA]</scope>
    <source>
        <strain evidence="2 3">27C64</strain>
    </source>
</reference>
<evidence type="ECO:0000256" key="1">
    <source>
        <dbReference type="SAM" id="SignalP"/>
    </source>
</evidence>
<gene>
    <name evidence="2" type="ORF">EC604_27355</name>
</gene>
<dbReference type="AlphaFoldDB" id="A0A5M9X129"/>
<proteinExistence type="predicted"/>
<dbReference type="EMBL" id="RIAS01000025">
    <property type="protein sequence ID" value="KAA8787555.1"/>
    <property type="molecule type" value="Genomic_DNA"/>
</dbReference>
<name>A0A5M9X129_PAEAM</name>
<evidence type="ECO:0000313" key="2">
    <source>
        <dbReference type="EMBL" id="KAA8787555.1"/>
    </source>
</evidence>
<sequence>MIKLNIKVMTLILFLILTACSASNEIDPSDSIIQVGVDEITNVKVNETFQIVGYLNNSSNKTVEISHGSGMFSYEIYNEAGERILPKATMLLEHAIGYQVELRTGEEYRNNGQDQRSKEYYEFVIHQPGNYKVKTNVEFMMNNDGKQKKISLSSESKEFKVQ</sequence>
<feature type="chain" id="PRO_5039653948" evidence="1">
    <location>
        <begin position="25"/>
        <end position="162"/>
    </location>
</feature>
<dbReference type="OrthoDB" id="2610729at2"/>
<dbReference type="Proteomes" id="UP000323664">
    <property type="component" value="Unassembled WGS sequence"/>
</dbReference>
<evidence type="ECO:0000313" key="3">
    <source>
        <dbReference type="Proteomes" id="UP000323664"/>
    </source>
</evidence>
<comment type="caution">
    <text evidence="2">The sequence shown here is derived from an EMBL/GenBank/DDBJ whole genome shotgun (WGS) entry which is preliminary data.</text>
</comment>
<organism evidence="2 3">
    <name type="scientific">Paenibacillus amylolyticus</name>
    <dbReference type="NCBI Taxonomy" id="1451"/>
    <lineage>
        <taxon>Bacteria</taxon>
        <taxon>Bacillati</taxon>
        <taxon>Bacillota</taxon>
        <taxon>Bacilli</taxon>
        <taxon>Bacillales</taxon>
        <taxon>Paenibacillaceae</taxon>
        <taxon>Paenibacillus</taxon>
    </lineage>
</organism>
<accession>A0A5M9X129</accession>
<feature type="signal peptide" evidence="1">
    <location>
        <begin position="1"/>
        <end position="24"/>
    </location>
</feature>
<dbReference type="RefSeq" id="WP_123067189.1">
    <property type="nucleotide sequence ID" value="NZ_RIAS01000025.1"/>
</dbReference>
<dbReference type="PROSITE" id="PS51257">
    <property type="entry name" value="PROKAR_LIPOPROTEIN"/>
    <property type="match status" value="1"/>
</dbReference>
<protein>
    <submittedName>
        <fullName evidence="2">Uncharacterized protein</fullName>
    </submittedName>
</protein>